<evidence type="ECO:0000313" key="2">
    <source>
        <dbReference type="EMBL" id="GAA0599076.1"/>
    </source>
</evidence>
<proteinExistence type="predicted"/>
<dbReference type="SUPFAM" id="SSF52540">
    <property type="entry name" value="P-loop containing nucleoside triphosphate hydrolases"/>
    <property type="match status" value="1"/>
</dbReference>
<evidence type="ECO:0000313" key="3">
    <source>
        <dbReference type="Proteomes" id="UP001500866"/>
    </source>
</evidence>
<feature type="domain" description="Sulfotransferase" evidence="1">
    <location>
        <begin position="138"/>
        <end position="297"/>
    </location>
</feature>
<reference evidence="3" key="1">
    <citation type="journal article" date="2019" name="Int. J. Syst. Evol. Microbiol.">
        <title>The Global Catalogue of Microorganisms (GCM) 10K type strain sequencing project: providing services to taxonomists for standard genome sequencing and annotation.</title>
        <authorList>
            <consortium name="The Broad Institute Genomics Platform"/>
            <consortium name="The Broad Institute Genome Sequencing Center for Infectious Disease"/>
            <person name="Wu L."/>
            <person name="Ma J."/>
        </authorList>
    </citation>
    <scope>NUCLEOTIDE SEQUENCE [LARGE SCALE GENOMIC DNA]</scope>
    <source>
        <strain evidence="3">JCM 15395</strain>
    </source>
</reference>
<gene>
    <name evidence="2" type="ORF">GCM10009001_14170</name>
</gene>
<dbReference type="EMBL" id="BAAADS010000009">
    <property type="protein sequence ID" value="GAA0599076.1"/>
    <property type="molecule type" value="Genomic_DNA"/>
</dbReference>
<sequence>MNAAGPDPEANSWPGLSLEKWDGKQFWDLLAKKVPINIEPYIQKGVRLKEFLYEISDTSRFNLKTGVPAILAMTLPHITENPDELYEELESVVPQFPEDRLDRQYQRLFEWLLRRYQKDVCVERSGVSVHFVDRLIDMFPDAKFIFLYRDVRETAMAFNRFQAFKLGTALKKAKETTGEDPTDPNSDISRLGEFKWLHPDYFDMEQFNNYEMSYEALGENLSSSLVSAEKNISKLPAEQVLYLRYESLTKAPHDQLRRIIQFIQPESATAQENEKWVEQSASMIRSKPATWPELPSEKRKKLEKASEPALKLLEYI</sequence>
<dbReference type="InterPro" id="IPR000863">
    <property type="entry name" value="Sulfotransferase_dom"/>
</dbReference>
<evidence type="ECO:0000259" key="1">
    <source>
        <dbReference type="Pfam" id="PF00685"/>
    </source>
</evidence>
<protein>
    <recommendedName>
        <fullName evidence="1">Sulfotransferase domain-containing protein</fullName>
    </recommendedName>
</protein>
<organism evidence="2 3">
    <name type="scientific">Virgibacillus siamensis</name>
    <dbReference type="NCBI Taxonomy" id="480071"/>
    <lineage>
        <taxon>Bacteria</taxon>
        <taxon>Bacillati</taxon>
        <taxon>Bacillota</taxon>
        <taxon>Bacilli</taxon>
        <taxon>Bacillales</taxon>
        <taxon>Bacillaceae</taxon>
        <taxon>Virgibacillus</taxon>
    </lineage>
</organism>
<dbReference type="Proteomes" id="UP001500866">
    <property type="component" value="Unassembled WGS sequence"/>
</dbReference>
<dbReference type="InterPro" id="IPR027417">
    <property type="entry name" value="P-loop_NTPase"/>
</dbReference>
<dbReference type="Gene3D" id="3.40.50.300">
    <property type="entry name" value="P-loop containing nucleotide triphosphate hydrolases"/>
    <property type="match status" value="1"/>
</dbReference>
<keyword evidence="3" id="KW-1185">Reference proteome</keyword>
<comment type="caution">
    <text evidence="2">The sequence shown here is derived from an EMBL/GenBank/DDBJ whole genome shotgun (WGS) entry which is preliminary data.</text>
</comment>
<name>A0ABP3R164_9BACI</name>
<dbReference type="Pfam" id="PF00685">
    <property type="entry name" value="Sulfotransfer_1"/>
    <property type="match status" value="1"/>
</dbReference>
<accession>A0ABP3R164</accession>